<keyword evidence="2" id="KW-1185">Reference proteome</keyword>
<dbReference type="STRING" id="1499687.BN1080_02480"/>
<accession>A0A098ENX7</accession>
<proteinExistence type="predicted"/>
<organism evidence="1 2">
    <name type="scientific">Planococcus massiliensis</name>
    <dbReference type="NCBI Taxonomy" id="1499687"/>
    <lineage>
        <taxon>Bacteria</taxon>
        <taxon>Bacillati</taxon>
        <taxon>Bacillota</taxon>
        <taxon>Bacilli</taxon>
        <taxon>Bacillales</taxon>
        <taxon>Caryophanaceae</taxon>
        <taxon>Planococcus</taxon>
    </lineage>
</organism>
<name>A0A098ENX7_9BACL</name>
<dbReference type="Proteomes" id="UP000043699">
    <property type="component" value="Unassembled WGS sequence"/>
</dbReference>
<sequence length="83" mass="9755">MESMAILPCFFLYGIVARVRQEMRAFKEEYARSGENACVQIKIRAFSQIKKEKTIKRHPLLNGWRSKFYEWNSSNLPAGEAKR</sequence>
<evidence type="ECO:0000313" key="1">
    <source>
        <dbReference type="EMBL" id="CEG23502.1"/>
    </source>
</evidence>
<dbReference type="AlphaFoldDB" id="A0A098ENX7"/>
<gene>
    <name evidence="1" type="ORF">BN1080_02480</name>
</gene>
<evidence type="ECO:0000313" key="2">
    <source>
        <dbReference type="Proteomes" id="UP000043699"/>
    </source>
</evidence>
<reference evidence="1 2" key="1">
    <citation type="submission" date="2014-09" db="EMBL/GenBank/DDBJ databases">
        <authorList>
            <person name="Urmite Genomes Urmite Genomes"/>
        </authorList>
    </citation>
    <scope>NUCLEOTIDE SEQUENCE [LARGE SCALE GENOMIC DNA]</scope>
    <source>
        <strain evidence="1 2">ES2</strain>
    </source>
</reference>
<dbReference type="EMBL" id="CCXS01000001">
    <property type="protein sequence ID" value="CEG23502.1"/>
    <property type="molecule type" value="Genomic_DNA"/>
</dbReference>
<protein>
    <submittedName>
        <fullName evidence="1">Uncharacterized protein</fullName>
    </submittedName>
</protein>